<evidence type="ECO:0000313" key="2">
    <source>
        <dbReference type="EMBL" id="OWP83453.1"/>
    </source>
</evidence>
<evidence type="ECO:0000313" key="1">
    <source>
        <dbReference type="EMBL" id="OWP82972.1"/>
    </source>
</evidence>
<dbReference type="AlphaFoldDB" id="A0A246GH35"/>
<dbReference type="EMBL" id="MTCZ01000113">
    <property type="protein sequence ID" value="OWP83453.1"/>
    <property type="molecule type" value="Genomic_DNA"/>
</dbReference>
<comment type="caution">
    <text evidence="2">The sequence shown here is derived from an EMBL/GenBank/DDBJ whole genome shotgun (WGS) entry which is preliminary data.</text>
</comment>
<evidence type="ECO:0000313" key="3">
    <source>
        <dbReference type="Proteomes" id="UP000197768"/>
    </source>
</evidence>
<gene>
    <name evidence="2" type="ORF">BWK59_10475</name>
    <name evidence="1" type="ORF">BWK59_13025</name>
</gene>
<reference evidence="2 3" key="1">
    <citation type="journal article" date="2017" name="Infect. Genet. Evol.">
        <title>Comparative genome analysis of fish pathogen Flavobacterium columnare reveals extensive sequence diversity within the species.</title>
        <authorList>
            <person name="Kayansamruaj P."/>
            <person name="Dong H.T."/>
            <person name="Hirono I."/>
            <person name="Kondo H."/>
            <person name="Senapin S."/>
            <person name="Rodkhum C."/>
        </authorList>
    </citation>
    <scope>NUCLEOTIDE SEQUENCE [LARGE SCALE GENOMIC DNA]</scope>
    <source>
        <strain evidence="2 3">1215</strain>
    </source>
</reference>
<organism evidence="2 3">
    <name type="scientific">Flavobacterium davisii</name>
    <dbReference type="NCBI Taxonomy" id="2906077"/>
    <lineage>
        <taxon>Bacteria</taxon>
        <taxon>Pseudomonadati</taxon>
        <taxon>Bacteroidota</taxon>
        <taxon>Flavobacteriia</taxon>
        <taxon>Flavobacteriales</taxon>
        <taxon>Flavobacteriaceae</taxon>
        <taxon>Flavobacterium</taxon>
    </lineage>
</organism>
<dbReference type="Proteomes" id="UP000197768">
    <property type="component" value="Unassembled WGS sequence"/>
</dbReference>
<feature type="non-terminal residue" evidence="2">
    <location>
        <position position="1"/>
    </location>
</feature>
<proteinExistence type="predicted"/>
<accession>A0A246GH35</accession>
<protein>
    <submittedName>
        <fullName evidence="2">Transposase</fullName>
    </submittedName>
</protein>
<name>A0A246GH35_9FLAO</name>
<sequence length="37" mass="4321">TNANAESFNSKIKLFRANLRGVTDIKFFLFRLEKLFA</sequence>
<dbReference type="EMBL" id="MTCZ01000196">
    <property type="protein sequence ID" value="OWP82972.1"/>
    <property type="molecule type" value="Genomic_DNA"/>
</dbReference>
<accession>A0A246GFR2</accession>